<dbReference type="Proteomes" id="UP000053660">
    <property type="component" value="Unassembled WGS sequence"/>
</dbReference>
<evidence type="ECO:0000313" key="1">
    <source>
        <dbReference type="EMBL" id="KHJ93328.1"/>
    </source>
</evidence>
<protein>
    <submittedName>
        <fullName evidence="1">Uncharacterized protein</fullName>
    </submittedName>
</protein>
<organism evidence="1 2">
    <name type="scientific">Oesophagostomum dentatum</name>
    <name type="common">Nodular worm</name>
    <dbReference type="NCBI Taxonomy" id="61180"/>
    <lineage>
        <taxon>Eukaryota</taxon>
        <taxon>Metazoa</taxon>
        <taxon>Ecdysozoa</taxon>
        <taxon>Nematoda</taxon>
        <taxon>Chromadorea</taxon>
        <taxon>Rhabditida</taxon>
        <taxon>Rhabditina</taxon>
        <taxon>Rhabditomorpha</taxon>
        <taxon>Strongyloidea</taxon>
        <taxon>Strongylidae</taxon>
        <taxon>Oesophagostomum</taxon>
    </lineage>
</organism>
<dbReference type="OrthoDB" id="5787490at2759"/>
<proteinExistence type="predicted"/>
<reference evidence="1 2" key="1">
    <citation type="submission" date="2014-03" db="EMBL/GenBank/DDBJ databases">
        <title>Draft genome of the hookworm Oesophagostomum dentatum.</title>
        <authorList>
            <person name="Mitreva M."/>
        </authorList>
    </citation>
    <scope>NUCLEOTIDE SEQUENCE [LARGE SCALE GENOMIC DNA]</scope>
    <source>
        <strain evidence="1 2">OD-Hann</strain>
    </source>
</reference>
<gene>
    <name evidence="1" type="ORF">OESDEN_06768</name>
</gene>
<accession>A0A0B1T6Y5</accession>
<dbReference type="AlphaFoldDB" id="A0A0B1T6Y5"/>
<dbReference type="SUPFAM" id="SSF53300">
    <property type="entry name" value="vWA-like"/>
    <property type="match status" value="1"/>
</dbReference>
<dbReference type="EMBL" id="KN550826">
    <property type="protein sequence ID" value="KHJ93328.1"/>
    <property type="molecule type" value="Genomic_DNA"/>
</dbReference>
<dbReference type="InterPro" id="IPR036465">
    <property type="entry name" value="vWFA_dom_sf"/>
</dbReference>
<sequence>MRCQILRRACANFFVVLGSTKDFSALRMAALQFQTESDRSNARNVIVLMAASYYAGGVYGASEVASQFKEDNGVLIVYNYVEEHGFAESKLQVLASPGYFLNNTGDEDGDGIRRALCDGKIFESSSLREVKDFLTAVGKAVTTEYLRK</sequence>
<keyword evidence="2" id="KW-1185">Reference proteome</keyword>
<evidence type="ECO:0000313" key="2">
    <source>
        <dbReference type="Proteomes" id="UP000053660"/>
    </source>
</evidence>
<name>A0A0B1T6Y5_OESDE</name>